<dbReference type="Pfam" id="PF00990">
    <property type="entry name" value="GGDEF"/>
    <property type="match status" value="1"/>
</dbReference>
<dbReference type="EMBL" id="JBGFTR010000038">
    <property type="protein sequence ID" value="MFH7566560.1"/>
    <property type="molecule type" value="Genomic_DNA"/>
</dbReference>
<feature type="domain" description="Response regulatory" evidence="6">
    <location>
        <begin position="241"/>
        <end position="357"/>
    </location>
</feature>
<dbReference type="SUPFAM" id="SSF47226">
    <property type="entry name" value="Histidine-containing phosphotransfer domain, HPT domain"/>
    <property type="match status" value="1"/>
</dbReference>
<proteinExistence type="predicted"/>
<evidence type="ECO:0000313" key="9">
    <source>
        <dbReference type="EMBL" id="MFH7566560.1"/>
    </source>
</evidence>
<keyword evidence="5" id="KW-0597">Phosphoprotein</keyword>
<dbReference type="Gene3D" id="3.30.70.270">
    <property type="match status" value="1"/>
</dbReference>
<dbReference type="SUPFAM" id="SSF52172">
    <property type="entry name" value="CheY-like"/>
    <property type="match status" value="1"/>
</dbReference>
<dbReference type="PROSITE" id="PS50110">
    <property type="entry name" value="RESPONSE_REGULATORY"/>
    <property type="match status" value="1"/>
</dbReference>
<dbReference type="PANTHER" id="PTHR45138:SF9">
    <property type="entry name" value="DIGUANYLATE CYCLASE DGCM-RELATED"/>
    <property type="match status" value="1"/>
</dbReference>
<dbReference type="SMART" id="SM00448">
    <property type="entry name" value="REC"/>
    <property type="match status" value="1"/>
</dbReference>
<dbReference type="InterPro" id="IPR036641">
    <property type="entry name" value="HPT_dom_sf"/>
</dbReference>
<dbReference type="InterPro" id="IPR000160">
    <property type="entry name" value="GGDEF_dom"/>
</dbReference>
<keyword evidence="2" id="KW-0902">Two-component regulatory system</keyword>
<keyword evidence="10" id="KW-1185">Reference proteome</keyword>
<protein>
    <recommendedName>
        <fullName evidence="1">diguanylate cyclase</fullName>
        <ecNumber evidence="1">2.7.7.65</ecNumber>
    </recommendedName>
</protein>
<dbReference type="PROSITE" id="PS50887">
    <property type="entry name" value="GGDEF"/>
    <property type="match status" value="1"/>
</dbReference>
<organism evidence="9 10">
    <name type="scientific">Oceanimonas smirnovii</name>
    <dbReference type="NCBI Taxonomy" id="264574"/>
    <lineage>
        <taxon>Bacteria</taxon>
        <taxon>Pseudomonadati</taxon>
        <taxon>Pseudomonadota</taxon>
        <taxon>Gammaproteobacteria</taxon>
        <taxon>Aeromonadales</taxon>
        <taxon>Aeromonadaceae</taxon>
        <taxon>Oceanimonas</taxon>
    </lineage>
</organism>
<dbReference type="Proteomes" id="UP001610706">
    <property type="component" value="Unassembled WGS sequence"/>
</dbReference>
<dbReference type="InterPro" id="IPR029787">
    <property type="entry name" value="Nucleotide_cyclase"/>
</dbReference>
<evidence type="ECO:0000259" key="7">
    <source>
        <dbReference type="PROSITE" id="PS50887"/>
    </source>
</evidence>
<sequence>MSETTQLNQQLVMLRERFISRTAGELTAILNRLDAQQQDDLLQDCQQLLHRLAGSSGTFGLRTLGEQAALAEQWLKQQQAAGLPFTALQAKLREQLLQLTQHLTPEEMPGTAVTVPAQAQCELLVAGHELAALAEALSHYGFKLHHVNECTNLPAGFWHPQLMILTSAGQLAAAISWNKDSAGDAQTATLLCATTETRFEQQYQLAEQGVDGVFTLPADVPELAEHIERLRSEHQQISKARVLLLDDDEALAEHYRLVLAAAGIQTKVLIQPDTLMAALTEFRPDILLMDIHMPPWSGTIIARMVRFHPQWLSLPIIYLSSEQDQDRQLNALAQGADEFICKPISDARLVRTVGILCRRARQLSRLVSSDGLTGLLNHPHIKQALIHEHGISRRLGHQAMVAMLDLDHFKAVNDTHGHASGDQVIRTLAHLLKRRLRNTDSLGRYGGEEFVVVLPGCDAGKARALFQKLCQDFAELDFHGPCHTFRVTVSIGLAALNEFDHADQALYAADTALYAQKQRGRNGVTDYAELSSPATDTQVTD</sequence>
<accession>A0ABW7P501</accession>
<dbReference type="PANTHER" id="PTHR45138">
    <property type="entry name" value="REGULATORY COMPONENTS OF SENSORY TRANSDUCTION SYSTEM"/>
    <property type="match status" value="1"/>
</dbReference>
<evidence type="ECO:0000256" key="2">
    <source>
        <dbReference type="ARBA" id="ARBA00023012"/>
    </source>
</evidence>
<dbReference type="Gene3D" id="1.20.120.160">
    <property type="entry name" value="HPT domain"/>
    <property type="match status" value="1"/>
</dbReference>
<dbReference type="Pfam" id="PF00072">
    <property type="entry name" value="Response_reg"/>
    <property type="match status" value="1"/>
</dbReference>
<keyword evidence="9" id="KW-0548">Nucleotidyltransferase</keyword>
<dbReference type="InterPro" id="IPR001789">
    <property type="entry name" value="Sig_transdc_resp-reg_receiver"/>
</dbReference>
<dbReference type="RefSeq" id="WP_395545932.1">
    <property type="nucleotide sequence ID" value="NZ_CP166302.1"/>
</dbReference>
<comment type="caution">
    <text evidence="9">The sequence shown here is derived from an EMBL/GenBank/DDBJ whole genome shotgun (WGS) entry which is preliminary data.</text>
</comment>
<evidence type="ECO:0000256" key="4">
    <source>
        <dbReference type="PROSITE-ProRule" id="PRU00110"/>
    </source>
</evidence>
<dbReference type="NCBIfam" id="TIGR00254">
    <property type="entry name" value="GGDEF"/>
    <property type="match status" value="1"/>
</dbReference>
<dbReference type="Gene3D" id="3.40.50.2300">
    <property type="match status" value="1"/>
</dbReference>
<reference evidence="9 10" key="1">
    <citation type="submission" date="2024-08" db="EMBL/GenBank/DDBJ databases">
        <title>Oceanimonas smirnovii Genome sequencing and assembly.</title>
        <authorList>
            <person name="Tang B."/>
        </authorList>
    </citation>
    <scope>NUCLEOTIDE SEQUENCE [LARGE SCALE GENOMIC DNA]</scope>
    <source>
        <strain evidence="9 10">OS2020-119</strain>
    </source>
</reference>
<gene>
    <name evidence="9" type="ORF">AB9R89_14720</name>
</gene>
<evidence type="ECO:0000256" key="1">
    <source>
        <dbReference type="ARBA" id="ARBA00012528"/>
    </source>
</evidence>
<dbReference type="EC" id="2.7.7.65" evidence="1"/>
<dbReference type="SUPFAM" id="SSF55073">
    <property type="entry name" value="Nucleotide cyclase"/>
    <property type="match status" value="1"/>
</dbReference>
<name>A0ABW7P501_9GAMM</name>
<evidence type="ECO:0000256" key="3">
    <source>
        <dbReference type="ARBA" id="ARBA00034247"/>
    </source>
</evidence>
<feature type="modified residue" description="4-aspartylphosphate" evidence="5">
    <location>
        <position position="290"/>
    </location>
</feature>
<dbReference type="SMART" id="SM00267">
    <property type="entry name" value="GGDEF"/>
    <property type="match status" value="1"/>
</dbReference>
<dbReference type="GO" id="GO:0052621">
    <property type="term" value="F:diguanylate cyclase activity"/>
    <property type="evidence" value="ECO:0007669"/>
    <property type="project" value="UniProtKB-EC"/>
</dbReference>
<dbReference type="CDD" id="cd01949">
    <property type="entry name" value="GGDEF"/>
    <property type="match status" value="1"/>
</dbReference>
<evidence type="ECO:0000259" key="8">
    <source>
        <dbReference type="PROSITE" id="PS50894"/>
    </source>
</evidence>
<evidence type="ECO:0000259" key="6">
    <source>
        <dbReference type="PROSITE" id="PS50110"/>
    </source>
</evidence>
<keyword evidence="9" id="KW-0808">Transferase</keyword>
<dbReference type="InterPro" id="IPR008207">
    <property type="entry name" value="Sig_transdc_His_kin_Hpt_dom"/>
</dbReference>
<dbReference type="PROSITE" id="PS50894">
    <property type="entry name" value="HPT"/>
    <property type="match status" value="1"/>
</dbReference>
<dbReference type="InterPro" id="IPR043128">
    <property type="entry name" value="Rev_trsase/Diguanyl_cyclase"/>
</dbReference>
<feature type="domain" description="HPt" evidence="8">
    <location>
        <begin position="7"/>
        <end position="106"/>
    </location>
</feature>
<comment type="catalytic activity">
    <reaction evidence="3">
        <text>2 GTP = 3',3'-c-di-GMP + 2 diphosphate</text>
        <dbReference type="Rhea" id="RHEA:24898"/>
        <dbReference type="ChEBI" id="CHEBI:33019"/>
        <dbReference type="ChEBI" id="CHEBI:37565"/>
        <dbReference type="ChEBI" id="CHEBI:58805"/>
        <dbReference type="EC" id="2.7.7.65"/>
    </reaction>
</comment>
<feature type="modified residue" description="Phosphohistidine" evidence="4">
    <location>
        <position position="50"/>
    </location>
</feature>
<dbReference type="InterPro" id="IPR011006">
    <property type="entry name" value="CheY-like_superfamily"/>
</dbReference>
<dbReference type="Pfam" id="PF01627">
    <property type="entry name" value="Hpt"/>
    <property type="match status" value="1"/>
</dbReference>
<feature type="domain" description="GGDEF" evidence="7">
    <location>
        <begin position="397"/>
        <end position="529"/>
    </location>
</feature>
<evidence type="ECO:0000256" key="5">
    <source>
        <dbReference type="PROSITE-ProRule" id="PRU00169"/>
    </source>
</evidence>
<dbReference type="InterPro" id="IPR050469">
    <property type="entry name" value="Diguanylate_Cyclase"/>
</dbReference>
<evidence type="ECO:0000313" key="10">
    <source>
        <dbReference type="Proteomes" id="UP001610706"/>
    </source>
</evidence>